<dbReference type="GO" id="GO:0005739">
    <property type="term" value="C:mitochondrion"/>
    <property type="evidence" value="ECO:0007669"/>
    <property type="project" value="UniProtKB-SubCell"/>
</dbReference>
<evidence type="ECO:0000256" key="7">
    <source>
        <dbReference type="RuleBase" id="RU364114"/>
    </source>
</evidence>
<name>A0A8R1HG89_CAEJA</name>
<dbReference type="InterPro" id="IPR003788">
    <property type="entry name" value="NDUFAF7"/>
</dbReference>
<dbReference type="InterPro" id="IPR038375">
    <property type="entry name" value="NDUFAF7_sf"/>
</dbReference>
<evidence type="ECO:0000256" key="1">
    <source>
        <dbReference type="ARBA" id="ARBA00004173"/>
    </source>
</evidence>
<dbReference type="Pfam" id="PF02636">
    <property type="entry name" value="Methyltransf_28"/>
    <property type="match status" value="1"/>
</dbReference>
<evidence type="ECO:0000256" key="4">
    <source>
        <dbReference type="ARBA" id="ARBA00022679"/>
    </source>
</evidence>
<reference evidence="8" key="2">
    <citation type="submission" date="2022-06" db="UniProtKB">
        <authorList>
            <consortium name="EnsemblMetazoa"/>
        </authorList>
    </citation>
    <scope>IDENTIFICATION</scope>
    <source>
        <strain evidence="8">DF5081</strain>
    </source>
</reference>
<dbReference type="SUPFAM" id="SSF53335">
    <property type="entry name" value="S-adenosyl-L-methionine-dependent methyltransferases"/>
    <property type="match status" value="1"/>
</dbReference>
<evidence type="ECO:0000256" key="3">
    <source>
        <dbReference type="ARBA" id="ARBA00022603"/>
    </source>
</evidence>
<proteinExistence type="inferred from homology"/>
<comment type="catalytic activity">
    <reaction evidence="6 7">
        <text>L-arginyl-[protein] + 2 S-adenosyl-L-methionine = N(omega),N(omega)'-dimethyl-L-arginyl-[protein] + 2 S-adenosyl-L-homocysteine + 2 H(+)</text>
        <dbReference type="Rhea" id="RHEA:48108"/>
        <dbReference type="Rhea" id="RHEA-COMP:10532"/>
        <dbReference type="Rhea" id="RHEA-COMP:11992"/>
        <dbReference type="ChEBI" id="CHEBI:15378"/>
        <dbReference type="ChEBI" id="CHEBI:29965"/>
        <dbReference type="ChEBI" id="CHEBI:57856"/>
        <dbReference type="ChEBI" id="CHEBI:59789"/>
        <dbReference type="ChEBI" id="CHEBI:88221"/>
        <dbReference type="EC" id="2.1.1.320"/>
    </reaction>
</comment>
<keyword evidence="3 7" id="KW-0489">Methyltransferase</keyword>
<dbReference type="AlphaFoldDB" id="A0A8R1HG89"/>
<dbReference type="GO" id="GO:0032259">
    <property type="term" value="P:methylation"/>
    <property type="evidence" value="ECO:0007669"/>
    <property type="project" value="UniProtKB-KW"/>
</dbReference>
<reference evidence="9" key="1">
    <citation type="submission" date="2010-08" db="EMBL/GenBank/DDBJ databases">
        <authorList>
            <consortium name="Caenorhabditis japonica Sequencing Consortium"/>
            <person name="Wilson R.K."/>
        </authorList>
    </citation>
    <scope>NUCLEOTIDE SEQUENCE [LARGE SCALE GENOMIC DNA]</scope>
    <source>
        <strain evidence="9">DF5081</strain>
    </source>
</reference>
<dbReference type="PANTHER" id="PTHR12049">
    <property type="entry name" value="PROTEIN ARGININE METHYLTRANSFERASE NDUFAF7, MITOCHONDRIAL"/>
    <property type="match status" value="1"/>
</dbReference>
<sequence>MKSCVSAPTVGYYGQFSDSQKVFGPKGDFITSPELSQLFGEMIGVWVFNELANTGHRGAWQLVELGPGRAQLMNVVLNSLAKFQDQSVSIHLVETSDALIDEQERVLCLLNSEKVEGELKFF</sequence>
<dbReference type="GO" id="GO:0035243">
    <property type="term" value="F:protein-arginine omega-N symmetric methyltransferase activity"/>
    <property type="evidence" value="ECO:0007669"/>
    <property type="project" value="UniProtKB-EC"/>
</dbReference>
<evidence type="ECO:0000256" key="6">
    <source>
        <dbReference type="ARBA" id="ARBA00048612"/>
    </source>
</evidence>
<comment type="subcellular location">
    <subcellularLocation>
        <location evidence="1 7">Mitochondrion</location>
    </subcellularLocation>
</comment>
<evidence type="ECO:0000313" key="8">
    <source>
        <dbReference type="EnsemblMetazoa" id="CJA00566a.1"/>
    </source>
</evidence>
<comment type="function">
    <text evidence="7">Arginine methyltransferase involved in the assembly or stability of mitochondrial NADH:ubiquinone oxidoreductase complex (complex I).</text>
</comment>
<dbReference type="Proteomes" id="UP000005237">
    <property type="component" value="Unassembled WGS sequence"/>
</dbReference>
<keyword evidence="9" id="KW-1185">Reference proteome</keyword>
<comment type="similarity">
    <text evidence="2 7">Belongs to the NDUFAF7 family.</text>
</comment>
<dbReference type="EC" id="2.1.1.320" evidence="7"/>
<keyword evidence="4 7" id="KW-0808">Transferase</keyword>
<evidence type="ECO:0000256" key="2">
    <source>
        <dbReference type="ARBA" id="ARBA00005891"/>
    </source>
</evidence>
<evidence type="ECO:0000313" key="9">
    <source>
        <dbReference type="Proteomes" id="UP000005237"/>
    </source>
</evidence>
<organism evidence="8 9">
    <name type="scientific">Caenorhabditis japonica</name>
    <dbReference type="NCBI Taxonomy" id="281687"/>
    <lineage>
        <taxon>Eukaryota</taxon>
        <taxon>Metazoa</taxon>
        <taxon>Ecdysozoa</taxon>
        <taxon>Nematoda</taxon>
        <taxon>Chromadorea</taxon>
        <taxon>Rhabditida</taxon>
        <taxon>Rhabditina</taxon>
        <taxon>Rhabditomorpha</taxon>
        <taxon>Rhabditoidea</taxon>
        <taxon>Rhabditidae</taxon>
        <taxon>Peloderinae</taxon>
        <taxon>Caenorhabditis</taxon>
    </lineage>
</organism>
<accession>A0A8R1HG89</accession>
<dbReference type="InterPro" id="IPR029063">
    <property type="entry name" value="SAM-dependent_MTases_sf"/>
</dbReference>
<protein>
    <recommendedName>
        <fullName evidence="7">Protein arginine methyltransferase NDUFAF7</fullName>
        <ecNumber evidence="7">2.1.1.320</ecNumber>
    </recommendedName>
</protein>
<dbReference type="EnsemblMetazoa" id="CJA00566a.1">
    <property type="protein sequence ID" value="CJA00566a.1"/>
    <property type="gene ID" value="WBGene00119770"/>
</dbReference>
<dbReference type="PANTHER" id="PTHR12049:SF7">
    <property type="entry name" value="PROTEIN ARGININE METHYLTRANSFERASE NDUFAF7, MITOCHONDRIAL"/>
    <property type="match status" value="1"/>
</dbReference>
<dbReference type="GO" id="GO:0032981">
    <property type="term" value="P:mitochondrial respiratory chain complex I assembly"/>
    <property type="evidence" value="ECO:0007669"/>
    <property type="project" value="TreeGrafter"/>
</dbReference>
<evidence type="ECO:0000256" key="5">
    <source>
        <dbReference type="ARBA" id="ARBA00023128"/>
    </source>
</evidence>
<keyword evidence="5 7" id="KW-0496">Mitochondrion</keyword>
<dbReference type="Gene3D" id="3.40.50.12710">
    <property type="match status" value="1"/>
</dbReference>